<feature type="signal peptide" evidence="1">
    <location>
        <begin position="1"/>
        <end position="27"/>
    </location>
</feature>
<dbReference type="Proteomes" id="UP000215902">
    <property type="component" value="Unassembled WGS sequence"/>
</dbReference>
<dbReference type="EMBL" id="NIVC01002921">
    <property type="protein sequence ID" value="PAA54384.1"/>
    <property type="molecule type" value="Genomic_DNA"/>
</dbReference>
<evidence type="ECO:0000313" key="3">
    <source>
        <dbReference type="Proteomes" id="UP000215902"/>
    </source>
</evidence>
<proteinExistence type="predicted"/>
<feature type="chain" id="PRO_5012062931" description="Secreted protein" evidence="1">
    <location>
        <begin position="28"/>
        <end position="137"/>
    </location>
</feature>
<evidence type="ECO:0008006" key="4">
    <source>
        <dbReference type="Google" id="ProtNLM"/>
    </source>
</evidence>
<name>A0A267E0D6_9PLAT</name>
<organism evidence="2 3">
    <name type="scientific">Macrostomum lignano</name>
    <dbReference type="NCBI Taxonomy" id="282301"/>
    <lineage>
        <taxon>Eukaryota</taxon>
        <taxon>Metazoa</taxon>
        <taxon>Spiralia</taxon>
        <taxon>Lophotrochozoa</taxon>
        <taxon>Platyhelminthes</taxon>
        <taxon>Rhabditophora</taxon>
        <taxon>Macrostomorpha</taxon>
        <taxon>Macrostomida</taxon>
        <taxon>Macrostomidae</taxon>
        <taxon>Macrostomum</taxon>
    </lineage>
</organism>
<gene>
    <name evidence="2" type="ORF">BOX15_Mlig032375g2</name>
</gene>
<keyword evidence="1" id="KW-0732">Signal</keyword>
<comment type="caution">
    <text evidence="2">The sequence shown here is derived from an EMBL/GenBank/DDBJ whole genome shotgun (WGS) entry which is preliminary data.</text>
</comment>
<dbReference type="AlphaFoldDB" id="A0A267E0D6"/>
<protein>
    <recommendedName>
        <fullName evidence="4">Secreted protein</fullName>
    </recommendedName>
</protein>
<sequence length="137" mass="14380">MISQPLLALLLAVAAALIPSPVAMATAAEPVCLSAQALAWPRTLGGAPDPLRTYKMSPHSDGTCHFTLLPDSGDPSLKYLVRMDPAGRNPAECRRCVASGCELVTPPSQTEPGCVYRLSNSCQFVSVRASDPSQACP</sequence>
<accession>A0A267E0D6</accession>
<evidence type="ECO:0000313" key="2">
    <source>
        <dbReference type="EMBL" id="PAA54384.1"/>
    </source>
</evidence>
<reference evidence="2 3" key="1">
    <citation type="submission" date="2017-06" db="EMBL/GenBank/DDBJ databases">
        <title>A platform for efficient transgenesis in Macrostomum lignano, a flatworm model organism for stem cell research.</title>
        <authorList>
            <person name="Berezikov E."/>
        </authorList>
    </citation>
    <scope>NUCLEOTIDE SEQUENCE [LARGE SCALE GENOMIC DNA]</scope>
    <source>
        <strain evidence="2">DV1</strain>
        <tissue evidence="2">Whole organism</tissue>
    </source>
</reference>
<evidence type="ECO:0000256" key="1">
    <source>
        <dbReference type="SAM" id="SignalP"/>
    </source>
</evidence>
<keyword evidence="3" id="KW-1185">Reference proteome</keyword>